<dbReference type="Proteomes" id="UP000222310">
    <property type="component" value="Unassembled WGS sequence"/>
</dbReference>
<dbReference type="GeneID" id="57098389"/>
<dbReference type="RefSeq" id="WP_099066034.1">
    <property type="nucleotide sequence ID" value="NZ_LAHD01000095.1"/>
</dbReference>
<dbReference type="EMBL" id="LAHD01000095">
    <property type="protein sequence ID" value="PHJ98783.1"/>
    <property type="molecule type" value="Genomic_DNA"/>
</dbReference>
<evidence type="ECO:0000313" key="1">
    <source>
        <dbReference type="EMBL" id="PHJ98783.1"/>
    </source>
</evidence>
<evidence type="ECO:0000313" key="2">
    <source>
        <dbReference type="Proteomes" id="UP000222310"/>
    </source>
</evidence>
<evidence type="ECO:0008006" key="3">
    <source>
        <dbReference type="Google" id="ProtNLM"/>
    </source>
</evidence>
<dbReference type="Pfam" id="PF06868">
    <property type="entry name" value="DUF1257"/>
    <property type="match status" value="1"/>
</dbReference>
<dbReference type="PANTHER" id="PTHR39638:SF2">
    <property type="entry name" value="YCF35"/>
    <property type="match status" value="1"/>
</dbReference>
<gene>
    <name evidence="1" type="ORF">VF08_26340</name>
</gene>
<reference evidence="1 2" key="1">
    <citation type="submission" date="2015-02" db="EMBL/GenBank/DDBJ databases">
        <title>Nostoc linckia genome annotation.</title>
        <authorList>
            <person name="Zhou Z."/>
        </authorList>
    </citation>
    <scope>NUCLEOTIDE SEQUENCE [LARGE SCALE GENOMIC DNA]</scope>
    <source>
        <strain evidence="2">z8</strain>
    </source>
</reference>
<dbReference type="InterPro" id="IPR009666">
    <property type="entry name" value="Uncharacterised_Ycf35"/>
</dbReference>
<sequence length="124" mass="14258">MSHFTTIKVQIKRGEILHEVLQELGYQVESNTNVRGYRGDTTQAEYVIRQKNGYDLGFRRNGESYEIVADFWGAKINQQQFVNSISQKYAHKTLMATVQEQGFNVEDEEVLADGTVRVVVGRWV</sequence>
<comment type="caution">
    <text evidence="1">The sequence shown here is derived from an EMBL/GenBank/DDBJ whole genome shotgun (WGS) entry which is preliminary data.</text>
</comment>
<proteinExistence type="predicted"/>
<name>A0A9Q6EJ66_NOSLI</name>
<dbReference type="AlphaFoldDB" id="A0A9Q6EJ66"/>
<protein>
    <recommendedName>
        <fullName evidence="3">DUF1257 domain-containing protein</fullName>
    </recommendedName>
</protein>
<dbReference type="PANTHER" id="PTHR39638">
    <property type="entry name" value="YCF35"/>
    <property type="match status" value="1"/>
</dbReference>
<organism evidence="1 2">
    <name type="scientific">Nostoc linckia z8</name>
    <dbReference type="NCBI Taxonomy" id="1628746"/>
    <lineage>
        <taxon>Bacteria</taxon>
        <taxon>Bacillati</taxon>
        <taxon>Cyanobacteriota</taxon>
        <taxon>Cyanophyceae</taxon>
        <taxon>Nostocales</taxon>
        <taxon>Nostocaceae</taxon>
        <taxon>Nostoc</taxon>
    </lineage>
</organism>
<accession>A0A9Q6EJ66</accession>